<dbReference type="Pfam" id="PF02884">
    <property type="entry name" value="Lyase_8_C"/>
    <property type="match status" value="1"/>
</dbReference>
<organism evidence="11 12">
    <name type="scientific">Terrimonas ginsenosidimutans</name>
    <dbReference type="NCBI Taxonomy" id="2908004"/>
    <lineage>
        <taxon>Bacteria</taxon>
        <taxon>Pseudomonadati</taxon>
        <taxon>Bacteroidota</taxon>
        <taxon>Chitinophagia</taxon>
        <taxon>Chitinophagales</taxon>
        <taxon>Chitinophagaceae</taxon>
        <taxon>Terrimonas</taxon>
    </lineage>
</organism>
<evidence type="ECO:0000256" key="1">
    <source>
        <dbReference type="ARBA" id="ARBA00001913"/>
    </source>
</evidence>
<gene>
    <name evidence="11" type="ORF">LZZ85_14355</name>
</gene>
<proteinExistence type="inferred from homology"/>
<evidence type="ECO:0000313" key="11">
    <source>
        <dbReference type="EMBL" id="MCG2615478.1"/>
    </source>
</evidence>
<comment type="subunit">
    <text evidence="3">Monomer.</text>
</comment>
<keyword evidence="6 11" id="KW-0456">Lyase</keyword>
<evidence type="ECO:0000256" key="7">
    <source>
        <dbReference type="SAM" id="SignalP"/>
    </source>
</evidence>
<dbReference type="InterPro" id="IPR038970">
    <property type="entry name" value="Lyase_8"/>
</dbReference>
<feature type="chain" id="PRO_5047055489" evidence="7">
    <location>
        <begin position="23"/>
        <end position="666"/>
    </location>
</feature>
<evidence type="ECO:0000259" key="8">
    <source>
        <dbReference type="Pfam" id="PF02278"/>
    </source>
</evidence>
<dbReference type="GO" id="GO:0016829">
    <property type="term" value="F:lyase activity"/>
    <property type="evidence" value="ECO:0007669"/>
    <property type="project" value="UniProtKB-KW"/>
</dbReference>
<comment type="caution">
    <text evidence="11">The sequence shown here is derived from an EMBL/GenBank/DDBJ whole genome shotgun (WGS) entry which is preliminary data.</text>
</comment>
<dbReference type="Pfam" id="PF08124">
    <property type="entry name" value="Lyase_8_N"/>
    <property type="match status" value="1"/>
</dbReference>
<protein>
    <submittedName>
        <fullName evidence="11">Polysaccharide lyase beta-sandwich domain-containing protein</fullName>
    </submittedName>
</protein>
<feature type="domain" description="Polysaccharide lyase family 8 central" evidence="8">
    <location>
        <begin position="327"/>
        <end position="562"/>
    </location>
</feature>
<sequence length="666" mass="75121">MFRFQRSLLTAIVILVFQQAIASPVTDSIIDRYRQFLLQTDVDQEKTDQWLRLLNNGQWSDINYQNQERGNWKTRDHLLRLQALAIAWSKPGNKLSGKNEVLQSLLSATDDWLNKKYQNPNWWHNEIGVPQLMRDIMILLKNDLSSKQWEQALAVLRQHKVHGTGANLTWSADLGLHYAALTNNERGVDSCRNLLIKEIMISTREGVQPDFSFHQHGARLQNYHYGRSFLTDNTRLAWQCRNTQWAFPEEKISILAGLLLEGDQWMTRGKHVSPAVIDRAISRPNYLDTGNLTLTAVQLKDLLPALRNKLDNAILSYRGVYADMGYKSFPYSDYAAYSDKNYSFYLKTFSTRTLSSETTTNSENLFGHLLNGGNTYFIKNGNEYTNLMAVWDWSKLPGITNFNGNARLIQKPFNGGVDNGKSGCWATDHSLADSNSKLNAHKFWATHNNTVVCLIAGLNTTGTADSIFTVMDQSRLQEQIAFDQPGNFLKQGVQTLNGTKWIYHAGFAYAPLYKETVSIKSGPATGSWHVINQSAIDTPVNDKVFIPMLLHKKKEQTSGYVVAAANSSTAAAAIFKRPNWKIISNNTACQAVSFDKILLCAFFEKSKLTWKNRTVSVSRPCMLQIDEKNVYVSDPEHKGGEVEVLLGGKSYKIALPENGGISIVRL</sequence>
<evidence type="ECO:0000256" key="2">
    <source>
        <dbReference type="ARBA" id="ARBA00006699"/>
    </source>
</evidence>
<evidence type="ECO:0000259" key="9">
    <source>
        <dbReference type="Pfam" id="PF02884"/>
    </source>
</evidence>
<accession>A0ABS9KT63</accession>
<dbReference type="Gene3D" id="2.60.220.10">
    <property type="entry name" value="Polysaccharide lyase family 8-like, C-terminal"/>
    <property type="match status" value="1"/>
</dbReference>
<dbReference type="SUPFAM" id="SSF74650">
    <property type="entry name" value="Galactose mutarotase-like"/>
    <property type="match status" value="1"/>
</dbReference>
<dbReference type="Pfam" id="PF02278">
    <property type="entry name" value="Lyase_8"/>
    <property type="match status" value="1"/>
</dbReference>
<keyword evidence="5" id="KW-0106">Calcium</keyword>
<feature type="domain" description="Polysaccharide lyase 8 N-terminal alpha-helical" evidence="10">
    <location>
        <begin position="19"/>
        <end position="297"/>
    </location>
</feature>
<dbReference type="InterPro" id="IPR014718">
    <property type="entry name" value="GH-type_carb-bd"/>
</dbReference>
<evidence type="ECO:0000256" key="3">
    <source>
        <dbReference type="ARBA" id="ARBA00011245"/>
    </source>
</evidence>
<name>A0ABS9KT63_9BACT</name>
<dbReference type="SUPFAM" id="SSF49863">
    <property type="entry name" value="Hyaluronate lyase-like, C-terminal domain"/>
    <property type="match status" value="1"/>
</dbReference>
<dbReference type="Proteomes" id="UP001165367">
    <property type="component" value="Unassembled WGS sequence"/>
</dbReference>
<dbReference type="Gene3D" id="1.50.10.100">
    <property type="entry name" value="Chondroitin AC/alginate lyase"/>
    <property type="match status" value="1"/>
</dbReference>
<dbReference type="RefSeq" id="WP_237873274.1">
    <property type="nucleotide sequence ID" value="NZ_JAKLTR010000008.1"/>
</dbReference>
<comment type="similarity">
    <text evidence="2">Belongs to the polysaccharide lyase 8 family.</text>
</comment>
<evidence type="ECO:0000256" key="4">
    <source>
        <dbReference type="ARBA" id="ARBA00022729"/>
    </source>
</evidence>
<dbReference type="InterPro" id="IPR004103">
    <property type="entry name" value="Lyase_8_C"/>
</dbReference>
<comment type="cofactor">
    <cofactor evidence="1">
        <name>Ca(2+)</name>
        <dbReference type="ChEBI" id="CHEBI:29108"/>
    </cofactor>
</comment>
<evidence type="ECO:0000313" key="12">
    <source>
        <dbReference type="Proteomes" id="UP001165367"/>
    </source>
</evidence>
<evidence type="ECO:0000259" key="10">
    <source>
        <dbReference type="Pfam" id="PF08124"/>
    </source>
</evidence>
<reference evidence="11" key="1">
    <citation type="submission" date="2022-01" db="EMBL/GenBank/DDBJ databases">
        <authorList>
            <person name="Jo J.-H."/>
            <person name="Im W.-T."/>
        </authorList>
    </citation>
    <scope>NUCLEOTIDE SEQUENCE</scope>
    <source>
        <strain evidence="11">NA20</strain>
    </source>
</reference>
<dbReference type="PANTHER" id="PTHR38481">
    <property type="entry name" value="HYALURONATE LYASE"/>
    <property type="match status" value="1"/>
</dbReference>
<dbReference type="InterPro" id="IPR011013">
    <property type="entry name" value="Gal_mutarotase_sf_dom"/>
</dbReference>
<evidence type="ECO:0000256" key="5">
    <source>
        <dbReference type="ARBA" id="ARBA00022837"/>
    </source>
</evidence>
<feature type="signal peptide" evidence="7">
    <location>
        <begin position="1"/>
        <end position="22"/>
    </location>
</feature>
<dbReference type="InterPro" id="IPR008929">
    <property type="entry name" value="Chondroitin_lyas"/>
</dbReference>
<dbReference type="Gene3D" id="2.70.98.10">
    <property type="match status" value="1"/>
</dbReference>
<keyword evidence="12" id="KW-1185">Reference proteome</keyword>
<evidence type="ECO:0000256" key="6">
    <source>
        <dbReference type="ARBA" id="ARBA00023239"/>
    </source>
</evidence>
<dbReference type="PANTHER" id="PTHR38481:SF1">
    <property type="entry name" value="HYALURONATE LYASE"/>
    <property type="match status" value="1"/>
</dbReference>
<dbReference type="InterPro" id="IPR003159">
    <property type="entry name" value="Lyase_8_central_dom"/>
</dbReference>
<dbReference type="InterPro" id="IPR012970">
    <property type="entry name" value="Lyase_8_alpha_N"/>
</dbReference>
<keyword evidence="4 7" id="KW-0732">Signal</keyword>
<dbReference type="EMBL" id="JAKLTR010000008">
    <property type="protein sequence ID" value="MCG2615478.1"/>
    <property type="molecule type" value="Genomic_DNA"/>
</dbReference>
<dbReference type="SUPFAM" id="SSF48230">
    <property type="entry name" value="Chondroitin AC/alginate lyase"/>
    <property type="match status" value="1"/>
</dbReference>
<feature type="domain" description="Polysaccharide lyase family 8 C-terminal" evidence="9">
    <location>
        <begin position="581"/>
        <end position="642"/>
    </location>
</feature>
<dbReference type="InterPro" id="IPR011071">
    <property type="entry name" value="Lyase_8-like_C"/>
</dbReference>